<evidence type="ECO:0000313" key="1">
    <source>
        <dbReference type="EMBL" id="KAH7923279.1"/>
    </source>
</evidence>
<name>A0ACB8BCC3_9AGAM</name>
<reference evidence="1" key="1">
    <citation type="journal article" date="2021" name="New Phytol.">
        <title>Evolutionary innovations through gain and loss of genes in the ectomycorrhizal Boletales.</title>
        <authorList>
            <person name="Wu G."/>
            <person name="Miyauchi S."/>
            <person name="Morin E."/>
            <person name="Kuo A."/>
            <person name="Drula E."/>
            <person name="Varga T."/>
            <person name="Kohler A."/>
            <person name="Feng B."/>
            <person name="Cao Y."/>
            <person name="Lipzen A."/>
            <person name="Daum C."/>
            <person name="Hundley H."/>
            <person name="Pangilinan J."/>
            <person name="Johnson J."/>
            <person name="Barry K."/>
            <person name="LaButti K."/>
            <person name="Ng V."/>
            <person name="Ahrendt S."/>
            <person name="Min B."/>
            <person name="Choi I.G."/>
            <person name="Park H."/>
            <person name="Plett J.M."/>
            <person name="Magnuson J."/>
            <person name="Spatafora J.W."/>
            <person name="Nagy L.G."/>
            <person name="Henrissat B."/>
            <person name="Grigoriev I.V."/>
            <person name="Yang Z.L."/>
            <person name="Xu J."/>
            <person name="Martin F.M."/>
        </authorList>
    </citation>
    <scope>NUCLEOTIDE SEQUENCE</scope>
    <source>
        <strain evidence="1">KUC20120723A-06</strain>
    </source>
</reference>
<gene>
    <name evidence="1" type="ORF">BV22DRAFT_597269</name>
</gene>
<proteinExistence type="predicted"/>
<comment type="caution">
    <text evidence="1">The sequence shown here is derived from an EMBL/GenBank/DDBJ whole genome shotgun (WGS) entry which is preliminary data.</text>
</comment>
<evidence type="ECO:0000313" key="2">
    <source>
        <dbReference type="Proteomes" id="UP000790709"/>
    </source>
</evidence>
<accession>A0ACB8BCC3</accession>
<protein>
    <submittedName>
        <fullName evidence="1">Uncharacterized protein</fullName>
    </submittedName>
</protein>
<organism evidence="1 2">
    <name type="scientific">Leucogyrophana mollusca</name>
    <dbReference type="NCBI Taxonomy" id="85980"/>
    <lineage>
        <taxon>Eukaryota</taxon>
        <taxon>Fungi</taxon>
        <taxon>Dikarya</taxon>
        <taxon>Basidiomycota</taxon>
        <taxon>Agaricomycotina</taxon>
        <taxon>Agaricomycetes</taxon>
        <taxon>Agaricomycetidae</taxon>
        <taxon>Boletales</taxon>
        <taxon>Boletales incertae sedis</taxon>
        <taxon>Leucogyrophana</taxon>
    </lineage>
</organism>
<dbReference type="Proteomes" id="UP000790709">
    <property type="component" value="Unassembled WGS sequence"/>
</dbReference>
<dbReference type="EMBL" id="MU266457">
    <property type="protein sequence ID" value="KAH7923279.1"/>
    <property type="molecule type" value="Genomic_DNA"/>
</dbReference>
<sequence>MHSNVNTIDDPLTSSIPRPQGQTTASSPRWSISKAWSTRRNVDIQHCRPIKNTKRTTGEVYCPSALYEGWVTASRAGICGQQAQEASAYTHQVSAVDDGFIRWMSVRVKTRLAYADECVDPCRGVDAWFPVQRFAPLTSCTLPKERTPIHRFRYTHIY</sequence>
<keyword evidence="2" id="KW-1185">Reference proteome</keyword>